<reference evidence="1" key="1">
    <citation type="journal article" date="2021" name="Mol. Plant Microbe Interact.">
        <title>Complete Genome Sequence of the Plant-Pathogenic Fungus Colletotrichum lupini.</title>
        <authorList>
            <person name="Baroncelli R."/>
            <person name="Pensec F."/>
            <person name="Da Lio D."/>
            <person name="Boufleur T."/>
            <person name="Vicente I."/>
            <person name="Sarrocco S."/>
            <person name="Picot A."/>
            <person name="Baraldi E."/>
            <person name="Sukno S."/>
            <person name="Thon M."/>
            <person name="Le Floch G."/>
        </authorList>
    </citation>
    <scope>NUCLEOTIDE SEQUENCE</scope>
    <source>
        <strain evidence="1">IMI 504893</strain>
    </source>
</reference>
<name>A0A9Q8T572_9PEZI</name>
<dbReference type="EMBL" id="CP019480">
    <property type="protein sequence ID" value="UQC89235.1"/>
    <property type="molecule type" value="Genomic_DNA"/>
</dbReference>
<gene>
    <name evidence="1" type="ORF">CLUP02_14764</name>
</gene>
<organism evidence="1 2">
    <name type="scientific">Colletotrichum lupini</name>
    <dbReference type="NCBI Taxonomy" id="145971"/>
    <lineage>
        <taxon>Eukaryota</taxon>
        <taxon>Fungi</taxon>
        <taxon>Dikarya</taxon>
        <taxon>Ascomycota</taxon>
        <taxon>Pezizomycotina</taxon>
        <taxon>Sordariomycetes</taxon>
        <taxon>Hypocreomycetidae</taxon>
        <taxon>Glomerellales</taxon>
        <taxon>Glomerellaceae</taxon>
        <taxon>Colletotrichum</taxon>
        <taxon>Colletotrichum acutatum species complex</taxon>
    </lineage>
</organism>
<dbReference type="AlphaFoldDB" id="A0A9Q8T572"/>
<proteinExistence type="predicted"/>
<evidence type="ECO:0000313" key="1">
    <source>
        <dbReference type="EMBL" id="UQC89235.1"/>
    </source>
</evidence>
<keyword evidence="2" id="KW-1185">Reference proteome</keyword>
<dbReference type="Proteomes" id="UP000830671">
    <property type="component" value="Chromosome 8"/>
</dbReference>
<sequence length="188" mass="21389">MCFKSTQPITLYWNVYSSSFFLRHPPILTYAGGYDGPVYVHAIIQALFFTSQPSYTNFQLPNPTARQAKYWSAQPHSSTQAATSSTRTCMAKQRHGTCHLHRVRCTLHTFPFGLPSSSGELPRRQTKEATQINPSLAFTYRYLRLLTTFFNARDNVWNGCYWVPAHCAYTMARFSTNACSALRHSTLA</sequence>
<protein>
    <submittedName>
        <fullName evidence="1">Uncharacterized protein</fullName>
    </submittedName>
</protein>
<dbReference type="RefSeq" id="XP_049150836.1">
    <property type="nucleotide sequence ID" value="XM_049293690.1"/>
</dbReference>
<dbReference type="KEGG" id="clup:CLUP02_14764"/>
<dbReference type="GeneID" id="73348700"/>
<evidence type="ECO:0000313" key="2">
    <source>
        <dbReference type="Proteomes" id="UP000830671"/>
    </source>
</evidence>
<accession>A0A9Q8T572</accession>